<keyword evidence="2" id="KW-1185">Reference proteome</keyword>
<proteinExistence type="predicted"/>
<feature type="non-terminal residue" evidence="1">
    <location>
        <position position="96"/>
    </location>
</feature>
<dbReference type="EMBL" id="BTSY01000002">
    <property type="protein sequence ID" value="GMT15652.1"/>
    <property type="molecule type" value="Genomic_DNA"/>
</dbReference>
<sequence>FTCTHRCTPELEQREILALLLVAGEQFDDVKIDILGKKAKESTIYSAIGLLEQFVISADFAPPSTWPLVIQLAKDNAHRIRSIIESIGEDRLELYS</sequence>
<comment type="caution">
    <text evidence="1">The sequence shown here is derived from an EMBL/GenBank/DDBJ whole genome shotgun (WGS) entry which is preliminary data.</text>
</comment>
<dbReference type="Proteomes" id="UP001432322">
    <property type="component" value="Unassembled WGS sequence"/>
</dbReference>
<dbReference type="AlphaFoldDB" id="A0AAV5V7N2"/>
<evidence type="ECO:0000313" key="2">
    <source>
        <dbReference type="Proteomes" id="UP001432322"/>
    </source>
</evidence>
<gene>
    <name evidence="1" type="ORF">PFISCL1PPCAC_6949</name>
</gene>
<reference evidence="1" key="1">
    <citation type="submission" date="2023-10" db="EMBL/GenBank/DDBJ databases">
        <title>Genome assembly of Pristionchus species.</title>
        <authorList>
            <person name="Yoshida K."/>
            <person name="Sommer R.J."/>
        </authorList>
    </citation>
    <scope>NUCLEOTIDE SEQUENCE</scope>
    <source>
        <strain evidence="1">RS5133</strain>
    </source>
</reference>
<organism evidence="1 2">
    <name type="scientific">Pristionchus fissidentatus</name>
    <dbReference type="NCBI Taxonomy" id="1538716"/>
    <lineage>
        <taxon>Eukaryota</taxon>
        <taxon>Metazoa</taxon>
        <taxon>Ecdysozoa</taxon>
        <taxon>Nematoda</taxon>
        <taxon>Chromadorea</taxon>
        <taxon>Rhabditida</taxon>
        <taxon>Rhabditina</taxon>
        <taxon>Diplogasteromorpha</taxon>
        <taxon>Diplogasteroidea</taxon>
        <taxon>Neodiplogasteridae</taxon>
        <taxon>Pristionchus</taxon>
    </lineage>
</organism>
<name>A0AAV5V7N2_9BILA</name>
<evidence type="ECO:0000313" key="1">
    <source>
        <dbReference type="EMBL" id="GMT15652.1"/>
    </source>
</evidence>
<protein>
    <submittedName>
        <fullName evidence="1">Uncharacterized protein</fullName>
    </submittedName>
</protein>
<feature type="non-terminal residue" evidence="1">
    <location>
        <position position="1"/>
    </location>
</feature>
<accession>A0AAV5V7N2</accession>